<keyword evidence="2" id="KW-0378">Hydrolase</keyword>
<keyword evidence="4" id="KW-1185">Reference proteome</keyword>
<reference evidence="3" key="2">
    <citation type="submission" date="2015-06" db="UniProtKB">
        <authorList>
            <consortium name="EnsemblMetazoa"/>
        </authorList>
    </citation>
    <scope>IDENTIFICATION</scope>
</reference>
<dbReference type="PROSITE" id="PS00523">
    <property type="entry name" value="SULFATASE_1"/>
    <property type="match status" value="1"/>
</dbReference>
<proteinExistence type="inferred from homology"/>
<dbReference type="PANTHER" id="PTHR42693:SF5">
    <property type="entry name" value="ARYLSULFATASE D"/>
    <property type="match status" value="1"/>
</dbReference>
<dbReference type="EMBL" id="CAEY01000437">
    <property type="status" value="NOT_ANNOTATED_CDS"/>
    <property type="molecule type" value="Genomic_DNA"/>
</dbReference>
<dbReference type="PANTHER" id="PTHR42693">
    <property type="entry name" value="ARYLSULFATASE FAMILY MEMBER"/>
    <property type="match status" value="1"/>
</dbReference>
<dbReference type="EnsemblMetazoa" id="tetur01g01620.1">
    <property type="protein sequence ID" value="tetur01g01620.1"/>
    <property type="gene ID" value="tetur01g01620"/>
</dbReference>
<evidence type="ECO:0000256" key="2">
    <source>
        <dbReference type="ARBA" id="ARBA00022801"/>
    </source>
</evidence>
<dbReference type="HOGENOM" id="CLU_869666_0_0_1"/>
<dbReference type="InterPro" id="IPR043519">
    <property type="entry name" value="NT_sf"/>
</dbReference>
<comment type="similarity">
    <text evidence="1">Belongs to the sulfatase family.</text>
</comment>
<protein>
    <submittedName>
        <fullName evidence="3">Uncharacterized protein</fullName>
    </submittedName>
</protein>
<reference evidence="4" key="1">
    <citation type="submission" date="2011-08" db="EMBL/GenBank/DDBJ databases">
        <authorList>
            <person name="Rombauts S."/>
        </authorList>
    </citation>
    <scope>NUCLEOTIDE SEQUENCE</scope>
    <source>
        <strain evidence="4">London</strain>
    </source>
</reference>
<dbReference type="SUPFAM" id="SSF53649">
    <property type="entry name" value="Alkaline phosphatase-like"/>
    <property type="match status" value="1"/>
</dbReference>
<evidence type="ECO:0000313" key="3">
    <source>
        <dbReference type="EnsemblMetazoa" id="tetur01g01620.1"/>
    </source>
</evidence>
<dbReference type="eggNOG" id="KOG3867">
    <property type="taxonomic scope" value="Eukaryota"/>
</dbReference>
<dbReference type="STRING" id="32264.T1JQ19"/>
<organism evidence="3 4">
    <name type="scientific">Tetranychus urticae</name>
    <name type="common">Two-spotted spider mite</name>
    <dbReference type="NCBI Taxonomy" id="32264"/>
    <lineage>
        <taxon>Eukaryota</taxon>
        <taxon>Metazoa</taxon>
        <taxon>Ecdysozoa</taxon>
        <taxon>Arthropoda</taxon>
        <taxon>Chelicerata</taxon>
        <taxon>Arachnida</taxon>
        <taxon>Acari</taxon>
        <taxon>Acariformes</taxon>
        <taxon>Trombidiformes</taxon>
        <taxon>Prostigmata</taxon>
        <taxon>Eleutherengona</taxon>
        <taxon>Raphignathae</taxon>
        <taxon>Tetranychoidea</taxon>
        <taxon>Tetranychidae</taxon>
        <taxon>Tetranychus</taxon>
    </lineage>
</organism>
<dbReference type="InterPro" id="IPR050738">
    <property type="entry name" value="Sulfatase"/>
</dbReference>
<accession>T1JQ19</accession>
<sequence length="320" mass="36456">MSLASSLIDLKAELSKKRGESKSNRSFQVDLKGGHVFITAVDHRGVKEAIDIDKLVEFLSLENRTDVVVLALPQEMRYAACMLLASAKSFKHLEAVTSFVTKVWKLEKHDSDSSLWLMIWVMVIWDHLLTHHIAGASVCTPSRAALLTGRYPVLYGDHCHHPNSHGFDYFYGTPMTNVKDSGEDGYSVVTSNVLYFPSLNGELIEQPIYLPTLTDRNVQESINFIKQSSTESEFQEYLGRVNYQKVALDGHSWTPWLTAANPEEYFQSRIMFHYCGVYLHGVRFKKCEFVCQCFGKHVIAHNPPIRCTLKILFIPRNKCF</sequence>
<dbReference type="Gene3D" id="3.30.1120.10">
    <property type="match status" value="1"/>
</dbReference>
<name>T1JQ19_TETUR</name>
<evidence type="ECO:0000313" key="4">
    <source>
        <dbReference type="Proteomes" id="UP000015104"/>
    </source>
</evidence>
<dbReference type="InterPro" id="IPR024607">
    <property type="entry name" value="Sulfatase_CS"/>
</dbReference>
<dbReference type="Gene3D" id="3.30.460.10">
    <property type="entry name" value="Beta Polymerase, domain 2"/>
    <property type="match status" value="1"/>
</dbReference>
<evidence type="ECO:0000256" key="1">
    <source>
        <dbReference type="ARBA" id="ARBA00008779"/>
    </source>
</evidence>
<dbReference type="GO" id="GO:0004065">
    <property type="term" value="F:arylsulfatase activity"/>
    <property type="evidence" value="ECO:0007669"/>
    <property type="project" value="TreeGrafter"/>
</dbReference>
<dbReference type="InterPro" id="IPR017850">
    <property type="entry name" value="Alkaline_phosphatase_core_sf"/>
</dbReference>
<dbReference type="AlphaFoldDB" id="T1JQ19"/>
<dbReference type="Pfam" id="PF02410">
    <property type="entry name" value="RsfS"/>
    <property type="match status" value="1"/>
</dbReference>
<dbReference type="Proteomes" id="UP000015104">
    <property type="component" value="Unassembled WGS sequence"/>
</dbReference>
<dbReference type="Gene3D" id="3.40.720.10">
    <property type="entry name" value="Alkaline Phosphatase, subunit A"/>
    <property type="match status" value="3"/>
</dbReference>